<protein>
    <submittedName>
        <fullName evidence="2">Fgenesh protein 132</fullName>
    </submittedName>
</protein>
<accession>Q20CB8</accession>
<evidence type="ECO:0000313" key="2">
    <source>
        <dbReference type="EMBL" id="ABD83307.1"/>
    </source>
</evidence>
<dbReference type="AlphaFoldDB" id="Q20CB8"/>
<sequence length="308" mass="34468">MAPKKATSELQENYPAEKTPSMEEQSDQESSNPKDDSTHSQEPISETEAASPKPEEDDEDQESSQGRDLQIPTKQEKKLSEWFEVPSNGYQEYVKGKGNLNINGVSNEKILQFFQGNPNSMSVDQKDLSPFHKLLFQFVWRFVLPRSSKRTQANLMDLSIIPSFTLEPENYLTKETLTRLSLRVVGGTLEFEGEATVTKPEAGTKRKLFEEAIGGSVRKSQRLDGGKSLKEQDPDTAETINLDEDQGVSDTHAHKDYVLEKSVSTLDTQQQETLAAIKQADTGIRNKVDAVISKIDSVVSNIFKRTKP</sequence>
<feature type="region of interest" description="Disordered" evidence="1">
    <location>
        <begin position="1"/>
        <end position="80"/>
    </location>
</feature>
<proteinExistence type="predicted"/>
<name>Q20CB8_BETVU</name>
<evidence type="ECO:0000256" key="1">
    <source>
        <dbReference type="SAM" id="MobiDB-lite"/>
    </source>
</evidence>
<dbReference type="EMBL" id="DQ374087">
    <property type="protein sequence ID" value="ABD83307.1"/>
    <property type="molecule type" value="Genomic_DNA"/>
</dbReference>
<reference evidence="2" key="1">
    <citation type="journal article" date="2006" name="Mol. Genet. Genomics">
        <title>A complete physical map of a wild beet (Beta procumbens) translocation in sugar beet.</title>
        <authorList>
            <person name="Schulte D."/>
            <person name="Cai D."/>
            <person name="Kleine M."/>
            <person name="Fan L."/>
            <person name="Wang S."/>
            <person name="Jung C."/>
        </authorList>
    </citation>
    <scope>NUCLEOTIDE SEQUENCE</scope>
</reference>
<organism evidence="2">
    <name type="scientific">Beta vulgaris</name>
    <name type="common">Sugar beet</name>
    <dbReference type="NCBI Taxonomy" id="161934"/>
    <lineage>
        <taxon>Eukaryota</taxon>
        <taxon>Viridiplantae</taxon>
        <taxon>Streptophyta</taxon>
        <taxon>Embryophyta</taxon>
        <taxon>Tracheophyta</taxon>
        <taxon>Spermatophyta</taxon>
        <taxon>Magnoliopsida</taxon>
        <taxon>eudicotyledons</taxon>
        <taxon>Gunneridae</taxon>
        <taxon>Pentapetalae</taxon>
        <taxon>Caryophyllales</taxon>
        <taxon>Chenopodiaceae</taxon>
        <taxon>Betoideae</taxon>
        <taxon>Beta</taxon>
    </lineage>
</organism>